<evidence type="ECO:0000313" key="7">
    <source>
        <dbReference type="Proteomes" id="UP000027135"/>
    </source>
</evidence>
<dbReference type="InParanoid" id="A0A067QSB8"/>
<evidence type="ECO:0000256" key="3">
    <source>
        <dbReference type="ARBA" id="ARBA00022833"/>
    </source>
</evidence>
<reference evidence="6 7" key="1">
    <citation type="journal article" date="2014" name="Nat. Commun.">
        <title>Molecular traces of alternative social organization in a termite genome.</title>
        <authorList>
            <person name="Terrapon N."/>
            <person name="Li C."/>
            <person name="Robertson H.M."/>
            <person name="Ji L."/>
            <person name="Meng X."/>
            <person name="Booth W."/>
            <person name="Chen Z."/>
            <person name="Childers C.P."/>
            <person name="Glastad K.M."/>
            <person name="Gokhale K."/>
            <person name="Gowin J."/>
            <person name="Gronenberg W."/>
            <person name="Hermansen R.A."/>
            <person name="Hu H."/>
            <person name="Hunt B.G."/>
            <person name="Huylmans A.K."/>
            <person name="Khalil S.M."/>
            <person name="Mitchell R.D."/>
            <person name="Munoz-Torres M.C."/>
            <person name="Mustard J.A."/>
            <person name="Pan H."/>
            <person name="Reese J.T."/>
            <person name="Scharf M.E."/>
            <person name="Sun F."/>
            <person name="Vogel H."/>
            <person name="Xiao J."/>
            <person name="Yang W."/>
            <person name="Yang Z."/>
            <person name="Yang Z."/>
            <person name="Zhou J."/>
            <person name="Zhu J."/>
            <person name="Brent C.S."/>
            <person name="Elsik C.G."/>
            <person name="Goodisman M.A."/>
            <person name="Liberles D.A."/>
            <person name="Roe R.M."/>
            <person name="Vargo E.L."/>
            <person name="Vilcinskas A."/>
            <person name="Wang J."/>
            <person name="Bornberg-Bauer E."/>
            <person name="Korb J."/>
            <person name="Zhang G."/>
            <person name="Liebig J."/>
        </authorList>
    </citation>
    <scope>NUCLEOTIDE SEQUENCE [LARGE SCALE GENOMIC DNA]</scope>
    <source>
        <tissue evidence="6">Whole organism</tissue>
    </source>
</reference>
<evidence type="ECO:0000313" key="6">
    <source>
        <dbReference type="EMBL" id="KDR02356.1"/>
    </source>
</evidence>
<evidence type="ECO:0000259" key="5">
    <source>
        <dbReference type="PROSITE" id="PS50188"/>
    </source>
</evidence>
<feature type="domain" description="B30.2/SPRY" evidence="5">
    <location>
        <begin position="1"/>
        <end position="101"/>
    </location>
</feature>
<dbReference type="GO" id="GO:0051603">
    <property type="term" value="P:proteolysis involved in protein catabolic process"/>
    <property type="evidence" value="ECO:0007669"/>
    <property type="project" value="TreeGrafter"/>
</dbReference>
<dbReference type="InterPro" id="IPR013320">
    <property type="entry name" value="ConA-like_dom_sf"/>
</dbReference>
<dbReference type="PANTHER" id="PTHR13363:SF6">
    <property type="entry name" value="RING FINGER AND SPRY DOMAIN-CONTAINING PROTEIN 1"/>
    <property type="match status" value="1"/>
</dbReference>
<dbReference type="Proteomes" id="UP000027135">
    <property type="component" value="Unassembled WGS sequence"/>
</dbReference>
<accession>A0A067QSB8</accession>
<dbReference type="GO" id="GO:0008270">
    <property type="term" value="F:zinc ion binding"/>
    <property type="evidence" value="ECO:0007669"/>
    <property type="project" value="UniProtKB-KW"/>
</dbReference>
<keyword evidence="2" id="KW-0863">Zinc-finger</keyword>
<proteinExistence type="predicted"/>
<evidence type="ECO:0000256" key="2">
    <source>
        <dbReference type="ARBA" id="ARBA00022771"/>
    </source>
</evidence>
<dbReference type="EMBL" id="KK869865">
    <property type="protein sequence ID" value="KDR02356.1"/>
    <property type="molecule type" value="Genomic_DNA"/>
</dbReference>
<dbReference type="InterPro" id="IPR045129">
    <property type="entry name" value="RNF123/RKP/RSPRY1"/>
</dbReference>
<organism evidence="6 7">
    <name type="scientific">Zootermopsis nevadensis</name>
    <name type="common">Dampwood termite</name>
    <dbReference type="NCBI Taxonomy" id="136037"/>
    <lineage>
        <taxon>Eukaryota</taxon>
        <taxon>Metazoa</taxon>
        <taxon>Ecdysozoa</taxon>
        <taxon>Arthropoda</taxon>
        <taxon>Hexapoda</taxon>
        <taxon>Insecta</taxon>
        <taxon>Pterygota</taxon>
        <taxon>Neoptera</taxon>
        <taxon>Polyneoptera</taxon>
        <taxon>Dictyoptera</taxon>
        <taxon>Blattodea</taxon>
        <taxon>Blattoidea</taxon>
        <taxon>Termitoidae</taxon>
        <taxon>Termopsidae</taxon>
        <taxon>Zootermopsis</taxon>
    </lineage>
</organism>
<dbReference type="GO" id="GO:0005737">
    <property type="term" value="C:cytoplasm"/>
    <property type="evidence" value="ECO:0007669"/>
    <property type="project" value="TreeGrafter"/>
</dbReference>
<keyword evidence="4" id="KW-0732">Signal</keyword>
<evidence type="ECO:0000256" key="1">
    <source>
        <dbReference type="ARBA" id="ARBA00022723"/>
    </source>
</evidence>
<dbReference type="STRING" id="136037.A0A067QSB8"/>
<feature type="chain" id="PRO_5001644284" evidence="4">
    <location>
        <begin position="19"/>
        <end position="101"/>
    </location>
</feature>
<dbReference type="InterPro" id="IPR001870">
    <property type="entry name" value="B30.2/SPRY"/>
</dbReference>
<protein>
    <submittedName>
        <fullName evidence="6">RING finger and SPRY domain-containing protein 1</fullName>
    </submittedName>
</protein>
<dbReference type="InterPro" id="IPR003877">
    <property type="entry name" value="SPRY_dom"/>
</dbReference>
<dbReference type="Pfam" id="PF00622">
    <property type="entry name" value="SPRY"/>
    <property type="match status" value="1"/>
</dbReference>
<dbReference type="InterPro" id="IPR043136">
    <property type="entry name" value="B30.2/SPRY_sf"/>
</dbReference>
<dbReference type="PANTHER" id="PTHR13363">
    <property type="entry name" value="RING FINGER AND SRY DOMAIN-CONTAINING"/>
    <property type="match status" value="1"/>
</dbReference>
<dbReference type="SUPFAM" id="SSF49899">
    <property type="entry name" value="Concanavalin A-like lectins/glucanases"/>
    <property type="match status" value="1"/>
</dbReference>
<evidence type="ECO:0000256" key="4">
    <source>
        <dbReference type="SAM" id="SignalP"/>
    </source>
</evidence>
<dbReference type="eggNOG" id="KOG2242">
    <property type="taxonomic scope" value="Eukaryota"/>
</dbReference>
<keyword evidence="1" id="KW-0479">Metal-binding</keyword>
<name>A0A067QSB8_ZOONE</name>
<dbReference type="Gene3D" id="2.60.120.920">
    <property type="match status" value="1"/>
</dbReference>
<sequence>MLGFFSNYPLCLFGTVLSGKVTSPVPKLQEGYGIGDDEFSLAYDGCRRLIWYNARNEAQSRQSWHPGDVLGCLLDLNKPEVIFYINGAPLSPCTRIFNTAR</sequence>
<dbReference type="PROSITE" id="PS50188">
    <property type="entry name" value="B302_SPRY"/>
    <property type="match status" value="1"/>
</dbReference>
<feature type="signal peptide" evidence="4">
    <location>
        <begin position="1"/>
        <end position="18"/>
    </location>
</feature>
<gene>
    <name evidence="6" type="ORF">L798_05273</name>
</gene>
<dbReference type="GO" id="GO:0004842">
    <property type="term" value="F:ubiquitin-protein transferase activity"/>
    <property type="evidence" value="ECO:0007669"/>
    <property type="project" value="InterPro"/>
</dbReference>
<keyword evidence="3" id="KW-0862">Zinc</keyword>
<keyword evidence="7" id="KW-1185">Reference proteome</keyword>
<dbReference type="AlphaFoldDB" id="A0A067QSB8"/>